<keyword evidence="2" id="KW-1185">Reference proteome</keyword>
<organism evidence="1 2">
    <name type="scientific">Fraxinus pennsylvanica</name>
    <dbReference type="NCBI Taxonomy" id="56036"/>
    <lineage>
        <taxon>Eukaryota</taxon>
        <taxon>Viridiplantae</taxon>
        <taxon>Streptophyta</taxon>
        <taxon>Embryophyta</taxon>
        <taxon>Tracheophyta</taxon>
        <taxon>Spermatophyta</taxon>
        <taxon>Magnoliopsida</taxon>
        <taxon>eudicotyledons</taxon>
        <taxon>Gunneridae</taxon>
        <taxon>Pentapetalae</taxon>
        <taxon>asterids</taxon>
        <taxon>lamiids</taxon>
        <taxon>Lamiales</taxon>
        <taxon>Oleaceae</taxon>
        <taxon>Oleeae</taxon>
        <taxon>Fraxinus</taxon>
    </lineage>
</organism>
<dbReference type="Proteomes" id="UP000834106">
    <property type="component" value="Chromosome 10"/>
</dbReference>
<protein>
    <submittedName>
        <fullName evidence="1">Uncharacterized protein</fullName>
    </submittedName>
</protein>
<reference evidence="1" key="1">
    <citation type="submission" date="2023-05" db="EMBL/GenBank/DDBJ databases">
        <authorList>
            <person name="Huff M."/>
        </authorList>
    </citation>
    <scope>NUCLEOTIDE SEQUENCE</scope>
</reference>
<gene>
    <name evidence="1" type="ORF">FPE_LOCUS16330</name>
</gene>
<evidence type="ECO:0000313" key="1">
    <source>
        <dbReference type="EMBL" id="CAI9769960.1"/>
    </source>
</evidence>
<dbReference type="EMBL" id="OU503045">
    <property type="protein sequence ID" value="CAI9769960.1"/>
    <property type="molecule type" value="Genomic_DNA"/>
</dbReference>
<accession>A0AAD2E0A2</accession>
<dbReference type="AlphaFoldDB" id="A0AAD2E0A2"/>
<evidence type="ECO:0000313" key="2">
    <source>
        <dbReference type="Proteomes" id="UP000834106"/>
    </source>
</evidence>
<name>A0AAD2E0A2_9LAMI</name>
<sequence length="129" mass="14635">MRAEQNSFGQVVDSFYALEPAYVEYYRIEIGKKAWLVVIILLNSGEWVGLNLAVNHVESTMMAVKLVQFCFWSSLLVLNDDGDTEVRFMCSFQFCFLVAFGKKEAKKNAGDNKKITFNRFISAAPGTTR</sequence>
<proteinExistence type="predicted"/>